<evidence type="ECO:0000313" key="3">
    <source>
        <dbReference type="EMBL" id="BDZ52579.1"/>
    </source>
</evidence>
<reference evidence="2" key="1">
    <citation type="journal article" date="2014" name="Int. J. Syst. Evol. Microbiol.">
        <title>Complete genome of a new Firmicutes species belonging to the dominant human colonic microbiota ('Ruminococcus bicirculans') reveals two chromosomes and a selective capacity to utilize plant glucans.</title>
        <authorList>
            <consortium name="NISC Comparative Sequencing Program"/>
            <person name="Wegmann U."/>
            <person name="Louis P."/>
            <person name="Goesmann A."/>
            <person name="Henrissat B."/>
            <person name="Duncan S.H."/>
            <person name="Flint H.J."/>
        </authorList>
    </citation>
    <scope>NUCLEOTIDE SEQUENCE</scope>
    <source>
        <strain evidence="2">NBRC 108728</strain>
    </source>
</reference>
<feature type="domain" description="Calcineurin-like phosphoesterase" evidence="1">
    <location>
        <begin position="12"/>
        <end position="228"/>
    </location>
</feature>
<reference evidence="4" key="2">
    <citation type="journal article" date="2019" name="Int. J. Syst. Evol. Microbiol.">
        <title>The Global Catalogue of Microorganisms (GCM) 10K type strain sequencing project: providing services to taxonomists for standard genome sequencing and annotation.</title>
        <authorList>
            <consortium name="The Broad Institute Genomics Platform"/>
            <consortium name="The Broad Institute Genome Sequencing Center for Infectious Disease"/>
            <person name="Wu L."/>
            <person name="Ma J."/>
        </authorList>
    </citation>
    <scope>NUCLEOTIDE SEQUENCE [LARGE SCALE GENOMIC DNA]</scope>
    <source>
        <strain evidence="4">NBRC 108728</strain>
    </source>
</reference>
<evidence type="ECO:0000313" key="4">
    <source>
        <dbReference type="Proteomes" id="UP001321486"/>
    </source>
</evidence>
<evidence type="ECO:0000259" key="1">
    <source>
        <dbReference type="Pfam" id="PF00149"/>
    </source>
</evidence>
<reference evidence="2" key="3">
    <citation type="submission" date="2023-02" db="EMBL/GenBank/DDBJ databases">
        <authorList>
            <person name="Sun Q."/>
            <person name="Mori K."/>
        </authorList>
    </citation>
    <scope>NUCLEOTIDE SEQUENCE</scope>
    <source>
        <strain evidence="2">NBRC 108728</strain>
        <plasmid evidence="3">pNBRC108728a</plasmid>
    </source>
</reference>
<evidence type="ECO:0000313" key="2">
    <source>
        <dbReference type="EMBL" id="BDZ50516.1"/>
    </source>
</evidence>
<protein>
    <recommendedName>
        <fullName evidence="1">Calcineurin-like phosphoesterase domain-containing protein</fullName>
    </recommendedName>
</protein>
<dbReference type="EMBL" id="AP027733">
    <property type="protein sequence ID" value="BDZ52579.1"/>
    <property type="molecule type" value="Genomic_DNA"/>
</dbReference>
<dbReference type="InterPro" id="IPR004843">
    <property type="entry name" value="Calcineurin-like_PHP"/>
</dbReference>
<geneLocation type="plasmid" evidence="3 4">
    <name>pNBRC108728a</name>
</geneLocation>
<dbReference type="Gene3D" id="3.60.21.10">
    <property type="match status" value="1"/>
</dbReference>
<organism evidence="2 4">
    <name type="scientific">Frondihabitans sucicola</name>
    <dbReference type="NCBI Taxonomy" id="1268041"/>
    <lineage>
        <taxon>Bacteria</taxon>
        <taxon>Bacillati</taxon>
        <taxon>Actinomycetota</taxon>
        <taxon>Actinomycetes</taxon>
        <taxon>Micrococcales</taxon>
        <taxon>Microbacteriaceae</taxon>
        <taxon>Frondihabitans</taxon>
    </lineage>
</organism>
<gene>
    <name evidence="2" type="ORF">GCM10025867_27570</name>
    <name evidence="3" type="ORF">GCM10025867_48200</name>
</gene>
<dbReference type="Proteomes" id="UP001321486">
    <property type="component" value="Plasmid pNBRC108728a"/>
</dbReference>
<dbReference type="SUPFAM" id="SSF56300">
    <property type="entry name" value="Metallo-dependent phosphatases"/>
    <property type="match status" value="1"/>
</dbReference>
<dbReference type="EMBL" id="AP027732">
    <property type="protein sequence ID" value="BDZ50516.1"/>
    <property type="molecule type" value="Genomic_DNA"/>
</dbReference>
<keyword evidence="4" id="KW-1185">Reference proteome</keyword>
<proteinExistence type="predicted"/>
<keyword evidence="3" id="KW-0614">Plasmid</keyword>
<dbReference type="Proteomes" id="UP001321486">
    <property type="component" value="Chromosome"/>
</dbReference>
<dbReference type="RefSeq" id="WP_286343521.1">
    <property type="nucleotide sequence ID" value="NZ_AP027732.1"/>
</dbReference>
<dbReference type="InterPro" id="IPR029052">
    <property type="entry name" value="Metallo-depent_PP-like"/>
</dbReference>
<name>A0ABM8GPY1_9MICO</name>
<sequence>MTAWVPDAADPRVVVAGDWHSNIIWAMKVIPRAAQMAPGAKTILQLGDFNIGRGRVAKAFVNMVDARCRGNGIEQVLITPGNHEDYGRLRSTPAWVRREPVRIGQHIWVLPHGYRFVIGGRTFMSFGGAASVDRHRRNAHGKNRDWWPDEVARKEAYAEAALSGPADIMLTHEAVNGATEATAGIEEGRNPGRWPADRLWASAISRSRTTDLWNAIHPGILFHGHIHSRAEATLEDGRRVYSMAPDERPGNIGVLELETLHWRWG</sequence>
<dbReference type="Pfam" id="PF00149">
    <property type="entry name" value="Metallophos"/>
    <property type="match status" value="1"/>
</dbReference>
<accession>A0ABM8GPY1</accession>